<protein>
    <submittedName>
        <fullName evidence="2">Uncharacterized protein</fullName>
    </submittedName>
</protein>
<gene>
    <name evidence="2" type="ORF">BJ508DRAFT_146403</name>
</gene>
<proteinExistence type="predicted"/>
<sequence length="391" mass="42820">MSGSQRPYHNYPQYGSTDQRAPQPPPPPPPPHPPVQRAPVAYVTPVRQQAPFPPNINSPTPNGQAPAPPLRTPNAQYGTSSSHYFDPLERPVERPQPPAKITTPSSSWGYNSYHAQPPVPSPTASHHGNVYDVIRDRPIEPVTRPQAPQAPQAPSLPINAPRAPQAPKAPQAPVAAVAPVNPPTPRTPTELKQHNGAPWASKKAQPASSQRRDGAMSISSLLSNPASDTREQTSPPPIETPTRSMAKVVETEARNGHIPHSHSGKTPGKQTASKAPAYNPPVSIPQAKHHRHTTEKEHSQPQSQSQSQSHSQSTQDSFKKSSSFKDFKYHDSMNIDHAESERVDDTDVDEEVYADALNRYKVNRQKRKLGLMTEEAEIRKVRPIGRQMGSN</sequence>
<feature type="compositionally biased region" description="Polar residues" evidence="1">
    <location>
        <begin position="102"/>
        <end position="114"/>
    </location>
</feature>
<name>A0A3N4IKD2_ASCIM</name>
<dbReference type="EMBL" id="ML119650">
    <property type="protein sequence ID" value="RPA86126.1"/>
    <property type="molecule type" value="Genomic_DNA"/>
</dbReference>
<feature type="compositionally biased region" description="Low complexity" evidence="1">
    <location>
        <begin position="145"/>
        <end position="179"/>
    </location>
</feature>
<evidence type="ECO:0000313" key="2">
    <source>
        <dbReference type="EMBL" id="RPA86126.1"/>
    </source>
</evidence>
<dbReference type="AlphaFoldDB" id="A0A3N4IKD2"/>
<feature type="compositionally biased region" description="Polar residues" evidence="1">
    <location>
        <begin position="217"/>
        <end position="227"/>
    </location>
</feature>
<keyword evidence="3" id="KW-1185">Reference proteome</keyword>
<evidence type="ECO:0000256" key="1">
    <source>
        <dbReference type="SAM" id="MobiDB-lite"/>
    </source>
</evidence>
<feature type="compositionally biased region" description="Pro residues" evidence="1">
    <location>
        <begin position="22"/>
        <end position="36"/>
    </location>
</feature>
<feature type="compositionally biased region" description="Polar residues" evidence="1">
    <location>
        <begin position="1"/>
        <end position="18"/>
    </location>
</feature>
<feature type="compositionally biased region" description="Low complexity" evidence="1">
    <location>
        <begin position="300"/>
        <end position="316"/>
    </location>
</feature>
<feature type="compositionally biased region" description="Polar residues" evidence="1">
    <location>
        <begin position="73"/>
        <end position="83"/>
    </location>
</feature>
<accession>A0A3N4IKD2</accession>
<evidence type="ECO:0000313" key="3">
    <source>
        <dbReference type="Proteomes" id="UP000275078"/>
    </source>
</evidence>
<feature type="region of interest" description="Disordered" evidence="1">
    <location>
        <begin position="1"/>
        <end position="325"/>
    </location>
</feature>
<organism evidence="2 3">
    <name type="scientific">Ascobolus immersus RN42</name>
    <dbReference type="NCBI Taxonomy" id="1160509"/>
    <lineage>
        <taxon>Eukaryota</taxon>
        <taxon>Fungi</taxon>
        <taxon>Dikarya</taxon>
        <taxon>Ascomycota</taxon>
        <taxon>Pezizomycotina</taxon>
        <taxon>Pezizomycetes</taxon>
        <taxon>Pezizales</taxon>
        <taxon>Ascobolaceae</taxon>
        <taxon>Ascobolus</taxon>
    </lineage>
</organism>
<reference evidence="2 3" key="1">
    <citation type="journal article" date="2018" name="Nat. Ecol. Evol.">
        <title>Pezizomycetes genomes reveal the molecular basis of ectomycorrhizal truffle lifestyle.</title>
        <authorList>
            <person name="Murat C."/>
            <person name="Payen T."/>
            <person name="Noel B."/>
            <person name="Kuo A."/>
            <person name="Morin E."/>
            <person name="Chen J."/>
            <person name="Kohler A."/>
            <person name="Krizsan K."/>
            <person name="Balestrini R."/>
            <person name="Da Silva C."/>
            <person name="Montanini B."/>
            <person name="Hainaut M."/>
            <person name="Levati E."/>
            <person name="Barry K.W."/>
            <person name="Belfiori B."/>
            <person name="Cichocki N."/>
            <person name="Clum A."/>
            <person name="Dockter R.B."/>
            <person name="Fauchery L."/>
            <person name="Guy J."/>
            <person name="Iotti M."/>
            <person name="Le Tacon F."/>
            <person name="Lindquist E.A."/>
            <person name="Lipzen A."/>
            <person name="Malagnac F."/>
            <person name="Mello A."/>
            <person name="Molinier V."/>
            <person name="Miyauchi S."/>
            <person name="Poulain J."/>
            <person name="Riccioni C."/>
            <person name="Rubini A."/>
            <person name="Sitrit Y."/>
            <person name="Splivallo R."/>
            <person name="Traeger S."/>
            <person name="Wang M."/>
            <person name="Zifcakova L."/>
            <person name="Wipf D."/>
            <person name="Zambonelli A."/>
            <person name="Paolocci F."/>
            <person name="Nowrousian M."/>
            <person name="Ottonello S."/>
            <person name="Baldrian P."/>
            <person name="Spatafora J.W."/>
            <person name="Henrissat B."/>
            <person name="Nagy L.G."/>
            <person name="Aury J.M."/>
            <person name="Wincker P."/>
            <person name="Grigoriev I.V."/>
            <person name="Bonfante P."/>
            <person name="Martin F.M."/>
        </authorList>
    </citation>
    <scope>NUCLEOTIDE SEQUENCE [LARGE SCALE GENOMIC DNA]</scope>
    <source>
        <strain evidence="2 3">RN42</strain>
    </source>
</reference>
<dbReference type="Proteomes" id="UP000275078">
    <property type="component" value="Unassembled WGS sequence"/>
</dbReference>